<gene>
    <name evidence="2" type="ORF">C8P68_105340</name>
</gene>
<evidence type="ECO:0000256" key="1">
    <source>
        <dbReference type="SAM" id="SignalP"/>
    </source>
</evidence>
<proteinExistence type="predicted"/>
<feature type="chain" id="PRO_5015650185" description="PepSY-like beta-lactamase-inhibitor" evidence="1">
    <location>
        <begin position="21"/>
        <end position="138"/>
    </location>
</feature>
<comment type="caution">
    <text evidence="2">The sequence shown here is derived from an EMBL/GenBank/DDBJ whole genome shotgun (WGS) entry which is preliminary data.</text>
</comment>
<name>A0A2T5J8Q1_9SPHI</name>
<sequence>MSKPILILFLVVLFSGRTYALADADDSVTVRVYNASRHYIKKYTISIDTKEYTFTDIEKHNHSDYRKVPYLWPFNTADATIIRKRFLQSDTRMQLIQMAIDHVGEQKITHGAYTIIINTKFKKGKLLINTAIKPEQDN</sequence>
<evidence type="ECO:0000313" key="3">
    <source>
        <dbReference type="Proteomes" id="UP000244168"/>
    </source>
</evidence>
<dbReference type="EMBL" id="QAOQ01000005">
    <property type="protein sequence ID" value="PTQ95830.1"/>
    <property type="molecule type" value="Genomic_DNA"/>
</dbReference>
<accession>A0A2T5J8Q1</accession>
<protein>
    <recommendedName>
        <fullName evidence="4">PepSY-like beta-lactamase-inhibitor</fullName>
    </recommendedName>
</protein>
<dbReference type="Proteomes" id="UP000244168">
    <property type="component" value="Unassembled WGS sequence"/>
</dbReference>
<reference evidence="2 3" key="1">
    <citation type="submission" date="2018-04" db="EMBL/GenBank/DDBJ databases">
        <title>Genomic Encyclopedia of Archaeal and Bacterial Type Strains, Phase II (KMG-II): from individual species to whole genera.</title>
        <authorList>
            <person name="Goeker M."/>
        </authorList>
    </citation>
    <scope>NUCLEOTIDE SEQUENCE [LARGE SCALE GENOMIC DNA]</scope>
    <source>
        <strain evidence="2 3">DSM 26809</strain>
    </source>
</reference>
<keyword evidence="1" id="KW-0732">Signal</keyword>
<feature type="signal peptide" evidence="1">
    <location>
        <begin position="1"/>
        <end position="20"/>
    </location>
</feature>
<dbReference type="OrthoDB" id="1493142at2"/>
<dbReference type="AlphaFoldDB" id="A0A2T5J8Q1"/>
<organism evidence="2 3">
    <name type="scientific">Mucilaginibacter yixingensis</name>
    <dbReference type="NCBI Taxonomy" id="1295612"/>
    <lineage>
        <taxon>Bacteria</taxon>
        <taxon>Pseudomonadati</taxon>
        <taxon>Bacteroidota</taxon>
        <taxon>Sphingobacteriia</taxon>
        <taxon>Sphingobacteriales</taxon>
        <taxon>Sphingobacteriaceae</taxon>
        <taxon>Mucilaginibacter</taxon>
    </lineage>
</organism>
<keyword evidence="3" id="KW-1185">Reference proteome</keyword>
<dbReference type="RefSeq" id="WP_107829320.1">
    <property type="nucleotide sequence ID" value="NZ_CP160205.1"/>
</dbReference>
<evidence type="ECO:0008006" key="4">
    <source>
        <dbReference type="Google" id="ProtNLM"/>
    </source>
</evidence>
<evidence type="ECO:0000313" key="2">
    <source>
        <dbReference type="EMBL" id="PTQ95830.1"/>
    </source>
</evidence>